<dbReference type="SUPFAM" id="SSF50104">
    <property type="entry name" value="Translation proteins SH3-like domain"/>
    <property type="match status" value="1"/>
</dbReference>
<evidence type="ECO:0000256" key="2">
    <source>
        <dbReference type="ARBA" id="ARBA00022980"/>
    </source>
</evidence>
<gene>
    <name evidence="5 7" type="primary">rplX</name>
    <name evidence="7" type="ORF">COT25_01920</name>
</gene>
<dbReference type="HAMAP" id="MF_01326_B">
    <property type="entry name" value="Ribosomal_uL24_B"/>
    <property type="match status" value="1"/>
</dbReference>
<dbReference type="Pfam" id="PF00467">
    <property type="entry name" value="KOW"/>
    <property type="match status" value="1"/>
</dbReference>
<dbReference type="Proteomes" id="UP000228711">
    <property type="component" value="Unassembled WGS sequence"/>
</dbReference>
<reference evidence="8" key="1">
    <citation type="submission" date="2017-09" db="EMBL/GenBank/DDBJ databases">
        <title>Depth-based differentiation of microbial function through sediment-hosted aquifers and enrichment of novel symbionts in the deep terrestrial subsurface.</title>
        <authorList>
            <person name="Probst A.J."/>
            <person name="Ladd B."/>
            <person name="Jarett J.K."/>
            <person name="Geller-Mcgrath D.E."/>
            <person name="Sieber C.M.K."/>
            <person name="Emerson J.B."/>
            <person name="Anantharaman K."/>
            <person name="Thomas B.C."/>
            <person name="Malmstrom R."/>
            <person name="Stieglmeier M."/>
            <person name="Klingl A."/>
            <person name="Woyke T."/>
            <person name="Ryan C.M."/>
            <person name="Banfield J.F."/>
        </authorList>
    </citation>
    <scope>NUCLEOTIDE SEQUENCE [LARGE SCALE GENOMIC DNA]</scope>
</reference>
<dbReference type="InterPro" id="IPR057264">
    <property type="entry name" value="Ribosomal_uL24_C"/>
</dbReference>
<sequence length="102" mass="11261">MKVKKNDTVIIIAGKDKGKKGKAIQVLRESEQVVVEGLNIRKKNVRGKRQGEKGQVVSYSAPLHISNVMVWSSKHAKGVRVGFEKDAQGKKIRINKKDGSPV</sequence>
<comment type="similarity">
    <text evidence="1 5">Belongs to the universal ribosomal protein uL24 family.</text>
</comment>
<dbReference type="NCBIfam" id="TIGR01079">
    <property type="entry name" value="rplX_bact"/>
    <property type="match status" value="1"/>
</dbReference>
<evidence type="ECO:0000256" key="1">
    <source>
        <dbReference type="ARBA" id="ARBA00010618"/>
    </source>
</evidence>
<dbReference type="GO" id="GO:0005840">
    <property type="term" value="C:ribosome"/>
    <property type="evidence" value="ECO:0007669"/>
    <property type="project" value="UniProtKB-KW"/>
</dbReference>
<keyword evidence="5" id="KW-0699">rRNA-binding</keyword>
<accession>A0A2H0YV76</accession>
<dbReference type="CDD" id="cd06089">
    <property type="entry name" value="KOW_RPL26"/>
    <property type="match status" value="1"/>
</dbReference>
<dbReference type="Gene3D" id="2.30.30.30">
    <property type="match status" value="1"/>
</dbReference>
<evidence type="ECO:0000259" key="6">
    <source>
        <dbReference type="SMART" id="SM00739"/>
    </source>
</evidence>
<organism evidence="7 8">
    <name type="scientific">Candidatus Kerfeldbacteria bacterium CG08_land_8_20_14_0_20_42_7</name>
    <dbReference type="NCBI Taxonomy" id="2014245"/>
    <lineage>
        <taxon>Bacteria</taxon>
        <taxon>Candidatus Kerfeldiibacteriota</taxon>
    </lineage>
</organism>
<comment type="function">
    <text evidence="5">One of two assembly initiator proteins, it binds directly to the 5'-end of the 23S rRNA, where it nucleates assembly of the 50S subunit.</text>
</comment>
<dbReference type="InterPro" id="IPR008991">
    <property type="entry name" value="Translation_prot_SH3-like_sf"/>
</dbReference>
<comment type="subunit">
    <text evidence="5">Part of the 50S ribosomal subunit.</text>
</comment>
<dbReference type="SMART" id="SM00739">
    <property type="entry name" value="KOW"/>
    <property type="match status" value="1"/>
</dbReference>
<comment type="caution">
    <text evidence="7">The sequence shown here is derived from an EMBL/GenBank/DDBJ whole genome shotgun (WGS) entry which is preliminary data.</text>
</comment>
<dbReference type="InterPro" id="IPR014722">
    <property type="entry name" value="Rib_uL2_dom2"/>
</dbReference>
<dbReference type="InterPro" id="IPR041988">
    <property type="entry name" value="Ribosomal_uL24_KOW"/>
</dbReference>
<protein>
    <recommendedName>
        <fullName evidence="4 5">Large ribosomal subunit protein uL24</fullName>
    </recommendedName>
</protein>
<dbReference type="GO" id="GO:0003735">
    <property type="term" value="F:structural constituent of ribosome"/>
    <property type="evidence" value="ECO:0007669"/>
    <property type="project" value="InterPro"/>
</dbReference>
<keyword evidence="3 5" id="KW-0687">Ribonucleoprotein</keyword>
<dbReference type="InterPro" id="IPR005824">
    <property type="entry name" value="KOW"/>
</dbReference>
<comment type="function">
    <text evidence="5">One of the proteins that surrounds the polypeptide exit tunnel on the outside of the subunit.</text>
</comment>
<evidence type="ECO:0000256" key="4">
    <source>
        <dbReference type="ARBA" id="ARBA00035206"/>
    </source>
</evidence>
<dbReference type="EMBL" id="PEXV01000069">
    <property type="protein sequence ID" value="PIS41643.1"/>
    <property type="molecule type" value="Genomic_DNA"/>
</dbReference>
<evidence type="ECO:0000313" key="7">
    <source>
        <dbReference type="EMBL" id="PIS41643.1"/>
    </source>
</evidence>
<feature type="domain" description="KOW" evidence="6">
    <location>
        <begin position="2"/>
        <end position="29"/>
    </location>
</feature>
<dbReference type="InterPro" id="IPR003256">
    <property type="entry name" value="Ribosomal_uL24"/>
</dbReference>
<dbReference type="GO" id="GO:0006412">
    <property type="term" value="P:translation"/>
    <property type="evidence" value="ECO:0007669"/>
    <property type="project" value="UniProtKB-UniRule"/>
</dbReference>
<evidence type="ECO:0000256" key="3">
    <source>
        <dbReference type="ARBA" id="ARBA00023274"/>
    </source>
</evidence>
<evidence type="ECO:0000313" key="8">
    <source>
        <dbReference type="Proteomes" id="UP000228711"/>
    </source>
</evidence>
<keyword evidence="2 5" id="KW-0689">Ribosomal protein</keyword>
<keyword evidence="5" id="KW-0694">RNA-binding</keyword>
<dbReference type="AlphaFoldDB" id="A0A2H0YV76"/>
<dbReference type="Pfam" id="PF17136">
    <property type="entry name" value="ribosomal_L24"/>
    <property type="match status" value="1"/>
</dbReference>
<evidence type="ECO:0000256" key="5">
    <source>
        <dbReference type="HAMAP-Rule" id="MF_01326"/>
    </source>
</evidence>
<proteinExistence type="inferred from homology"/>
<dbReference type="GO" id="GO:1990904">
    <property type="term" value="C:ribonucleoprotein complex"/>
    <property type="evidence" value="ECO:0007669"/>
    <property type="project" value="UniProtKB-KW"/>
</dbReference>
<name>A0A2H0YV76_9BACT</name>
<dbReference type="PANTHER" id="PTHR12903">
    <property type="entry name" value="MITOCHONDRIAL RIBOSOMAL PROTEIN L24"/>
    <property type="match status" value="1"/>
</dbReference>
<dbReference type="GO" id="GO:0019843">
    <property type="term" value="F:rRNA binding"/>
    <property type="evidence" value="ECO:0007669"/>
    <property type="project" value="UniProtKB-UniRule"/>
</dbReference>